<evidence type="ECO:0000256" key="1">
    <source>
        <dbReference type="ARBA" id="ARBA00008857"/>
    </source>
</evidence>
<dbReference type="SUPFAM" id="SSF56349">
    <property type="entry name" value="DNA breaking-rejoining enzymes"/>
    <property type="match status" value="1"/>
</dbReference>
<dbReference type="InterPro" id="IPR038488">
    <property type="entry name" value="Integrase_DNA-bd_sf"/>
</dbReference>
<evidence type="ECO:0000259" key="6">
    <source>
        <dbReference type="PROSITE" id="PS51898"/>
    </source>
</evidence>
<dbReference type="InterPro" id="IPR053876">
    <property type="entry name" value="Phage_int_M"/>
</dbReference>
<keyword evidence="9" id="KW-1185">Reference proteome</keyword>
<evidence type="ECO:0000256" key="4">
    <source>
        <dbReference type="ARBA" id="ARBA00023172"/>
    </source>
</evidence>
<accession>A0A0D7KBT1</accession>
<dbReference type="GO" id="GO:0015074">
    <property type="term" value="P:DNA integration"/>
    <property type="evidence" value="ECO:0007669"/>
    <property type="project" value="UniProtKB-KW"/>
</dbReference>
<dbReference type="EMBL" id="JXYQ01000009">
    <property type="protein sequence ID" value="KJA11841.1"/>
    <property type="molecule type" value="Genomic_DNA"/>
</dbReference>
<dbReference type="InterPro" id="IPR010998">
    <property type="entry name" value="Integrase_recombinase_N"/>
</dbReference>
<dbReference type="PROSITE" id="PS51900">
    <property type="entry name" value="CB"/>
    <property type="match status" value="1"/>
</dbReference>
<dbReference type="PANTHER" id="PTHR30629:SF2">
    <property type="entry name" value="PROPHAGE INTEGRASE INTS-RELATED"/>
    <property type="match status" value="1"/>
</dbReference>
<dbReference type="InterPro" id="IPR044068">
    <property type="entry name" value="CB"/>
</dbReference>
<comment type="similarity">
    <text evidence="1">Belongs to the 'phage' integrase family.</text>
</comment>
<comment type="caution">
    <text evidence="8">The sequence shown here is derived from an EMBL/GenBank/DDBJ whole genome shotgun (WGS) entry which is preliminary data.</text>
</comment>
<dbReference type="Pfam" id="PF00589">
    <property type="entry name" value="Phage_integrase"/>
    <property type="match status" value="1"/>
</dbReference>
<dbReference type="InterPro" id="IPR025166">
    <property type="entry name" value="Integrase_DNA_bind_dom"/>
</dbReference>
<keyword evidence="3 5" id="KW-0238">DNA-binding</keyword>
<dbReference type="Proteomes" id="UP000032566">
    <property type="component" value="Unassembled WGS sequence"/>
</dbReference>
<dbReference type="InterPro" id="IPR011010">
    <property type="entry name" value="DNA_brk_join_enz"/>
</dbReference>
<dbReference type="Gene3D" id="1.10.150.130">
    <property type="match status" value="1"/>
</dbReference>
<dbReference type="Pfam" id="PF13356">
    <property type="entry name" value="Arm-DNA-bind_3"/>
    <property type="match status" value="1"/>
</dbReference>
<keyword evidence="2" id="KW-0229">DNA integration</keyword>
<dbReference type="CDD" id="cd00801">
    <property type="entry name" value="INT_P4_C"/>
    <property type="match status" value="1"/>
</dbReference>
<dbReference type="PANTHER" id="PTHR30629">
    <property type="entry name" value="PROPHAGE INTEGRASE"/>
    <property type="match status" value="1"/>
</dbReference>
<protein>
    <submittedName>
        <fullName evidence="8">Integrase</fullName>
    </submittedName>
</protein>
<sequence length="424" mass="46253">MPKKAKELTAMEVGRLKEPGLYPVGNPPGLYLQVVPSGARTWIYRAMMAGKRRDMGLGGFPGVTLAMAREAAREARQAISGGVDPIEARKAAKREAVEAVASRVTFQWCAEQYLAAHRAGWKNAKHADQWANTLKDYAYPVLGDMLVSDVTREHVVRVLNPIWTTKNETASRLRGRVEKVLDWAKVAGYRAGDNPAAWKGNLSASLPKPSKVQAATKEHQPAVQVAQVGAFVRDLRAAHGAAARALEFALLTAARSGEVLGMVWGEVDMTARVWTVPASRMKAGKEHRVPLSEQALQVLEGMGPRDAGAYVFKGRPSKGATNTKLSNMAMNMIMRRMAYTDTEGRVCVPHGLRSTFRDWAGDCTAYPRDVVEAALAHAVGDETERAYRRGDALERRRALMQEWAQWCDKAGSAGAGVVVPLRAA</sequence>
<dbReference type="GO" id="GO:0006310">
    <property type="term" value="P:DNA recombination"/>
    <property type="evidence" value="ECO:0007669"/>
    <property type="project" value="UniProtKB-KW"/>
</dbReference>
<keyword evidence="4" id="KW-0233">DNA recombination</keyword>
<evidence type="ECO:0000256" key="3">
    <source>
        <dbReference type="ARBA" id="ARBA00023125"/>
    </source>
</evidence>
<dbReference type="Pfam" id="PF22022">
    <property type="entry name" value="Phage_int_M"/>
    <property type="match status" value="1"/>
</dbReference>
<dbReference type="InterPro" id="IPR013762">
    <property type="entry name" value="Integrase-like_cat_sf"/>
</dbReference>
<dbReference type="PROSITE" id="PS51898">
    <property type="entry name" value="TYR_RECOMBINASE"/>
    <property type="match status" value="1"/>
</dbReference>
<dbReference type="STRING" id="80878.RP29_04135"/>
<evidence type="ECO:0000313" key="9">
    <source>
        <dbReference type="Proteomes" id="UP000032566"/>
    </source>
</evidence>
<organism evidence="8 9">
    <name type="scientific">Acidovorax temperans</name>
    <dbReference type="NCBI Taxonomy" id="80878"/>
    <lineage>
        <taxon>Bacteria</taxon>
        <taxon>Pseudomonadati</taxon>
        <taxon>Pseudomonadota</taxon>
        <taxon>Betaproteobacteria</taxon>
        <taxon>Burkholderiales</taxon>
        <taxon>Comamonadaceae</taxon>
        <taxon>Acidovorax</taxon>
    </lineage>
</organism>
<dbReference type="GO" id="GO:0003677">
    <property type="term" value="F:DNA binding"/>
    <property type="evidence" value="ECO:0007669"/>
    <property type="project" value="UniProtKB-UniRule"/>
</dbReference>
<evidence type="ECO:0000256" key="5">
    <source>
        <dbReference type="PROSITE-ProRule" id="PRU01248"/>
    </source>
</evidence>
<dbReference type="InterPro" id="IPR050808">
    <property type="entry name" value="Phage_Integrase"/>
</dbReference>
<dbReference type="AlphaFoldDB" id="A0A0D7KBT1"/>
<dbReference type="RefSeq" id="WP_044396127.1">
    <property type="nucleotide sequence ID" value="NZ_JXYQ01000009.1"/>
</dbReference>
<evidence type="ECO:0000256" key="2">
    <source>
        <dbReference type="ARBA" id="ARBA00022908"/>
    </source>
</evidence>
<proteinExistence type="inferred from homology"/>
<evidence type="ECO:0000259" key="7">
    <source>
        <dbReference type="PROSITE" id="PS51900"/>
    </source>
</evidence>
<dbReference type="PATRIC" id="fig|80878.5.peg.4257"/>
<dbReference type="InterPro" id="IPR002104">
    <property type="entry name" value="Integrase_catalytic"/>
</dbReference>
<name>A0A0D7KBT1_9BURK</name>
<dbReference type="Gene3D" id="1.10.443.10">
    <property type="entry name" value="Intergrase catalytic core"/>
    <property type="match status" value="1"/>
</dbReference>
<gene>
    <name evidence="8" type="ORF">RP29_04135</name>
</gene>
<feature type="domain" description="Tyr recombinase" evidence="6">
    <location>
        <begin position="218"/>
        <end position="400"/>
    </location>
</feature>
<feature type="domain" description="Core-binding (CB)" evidence="7">
    <location>
        <begin position="104"/>
        <end position="185"/>
    </location>
</feature>
<evidence type="ECO:0000313" key="8">
    <source>
        <dbReference type="EMBL" id="KJA11841.1"/>
    </source>
</evidence>
<dbReference type="OrthoDB" id="9775880at2"/>
<reference evidence="8 9" key="1">
    <citation type="submission" date="2014-12" db="EMBL/GenBank/DDBJ databases">
        <title>Isolation of bacteria from lake water.</title>
        <authorList>
            <person name="Sheng K.-Y."/>
            <person name="Chin P.-S."/>
            <person name="Chan K.-G."/>
            <person name="Tan G.S."/>
        </authorList>
    </citation>
    <scope>NUCLEOTIDE SEQUENCE [LARGE SCALE GENOMIC DNA]</scope>
    <source>
        <strain evidence="8 9">KY4</strain>
    </source>
</reference>
<dbReference type="Gene3D" id="3.30.160.390">
    <property type="entry name" value="Integrase, DNA-binding domain"/>
    <property type="match status" value="1"/>
</dbReference>